<keyword evidence="3" id="KW-1185">Reference proteome</keyword>
<organism evidence="2 3">
    <name type="scientific">Mycolicibacterium komossense</name>
    <dbReference type="NCBI Taxonomy" id="1779"/>
    <lineage>
        <taxon>Bacteria</taxon>
        <taxon>Bacillati</taxon>
        <taxon>Actinomycetota</taxon>
        <taxon>Actinomycetes</taxon>
        <taxon>Mycobacteriales</taxon>
        <taxon>Mycobacteriaceae</taxon>
        <taxon>Mycolicibacterium</taxon>
    </lineage>
</organism>
<name>A0ABT3CK32_9MYCO</name>
<keyword evidence="2" id="KW-0689">Ribosomal protein</keyword>
<dbReference type="Pfam" id="PF00542">
    <property type="entry name" value="Ribosomal_L12"/>
    <property type="match status" value="1"/>
</dbReference>
<dbReference type="GO" id="GO:0005840">
    <property type="term" value="C:ribosome"/>
    <property type="evidence" value="ECO:0007669"/>
    <property type="project" value="UniProtKB-KW"/>
</dbReference>
<evidence type="ECO:0000313" key="2">
    <source>
        <dbReference type="EMBL" id="MCV7229796.1"/>
    </source>
</evidence>
<dbReference type="InterPro" id="IPR014719">
    <property type="entry name" value="Ribosomal_bL12_C/ClpS-like"/>
</dbReference>
<proteinExistence type="predicted"/>
<accession>A0ABT3CK32</accession>
<dbReference type="Gene3D" id="3.30.1390.10">
    <property type="match status" value="1"/>
</dbReference>
<evidence type="ECO:0000313" key="3">
    <source>
        <dbReference type="Proteomes" id="UP001526201"/>
    </source>
</evidence>
<dbReference type="RefSeq" id="WP_264071066.1">
    <property type="nucleotide sequence ID" value="NZ_JACKTY010000047.1"/>
</dbReference>
<keyword evidence="2" id="KW-0687">Ribonucleoprotein</keyword>
<comment type="caution">
    <text evidence="2">The sequence shown here is derived from an EMBL/GenBank/DDBJ whole genome shotgun (WGS) entry which is preliminary data.</text>
</comment>
<reference evidence="2 3" key="1">
    <citation type="journal article" date="2022" name="BMC Genomics">
        <title>Comparative genome analysis of mycobacteria focusing on tRNA and non-coding RNA.</title>
        <authorList>
            <person name="Behra P.R.K."/>
            <person name="Pettersson B.M.F."/>
            <person name="Ramesh M."/>
            <person name="Das S."/>
            <person name="Dasgupta S."/>
            <person name="Kirsebom L.A."/>
        </authorList>
    </citation>
    <scope>NUCLEOTIDE SEQUENCE [LARGE SCALE GENOMIC DNA]</scope>
    <source>
        <strain evidence="2 3">DSM 44078</strain>
    </source>
</reference>
<evidence type="ECO:0000259" key="1">
    <source>
        <dbReference type="Pfam" id="PF00542"/>
    </source>
</evidence>
<dbReference type="EMBL" id="JACKTY010000047">
    <property type="protein sequence ID" value="MCV7229796.1"/>
    <property type="molecule type" value="Genomic_DNA"/>
</dbReference>
<feature type="domain" description="Large ribosomal subunit protein bL12 C-terminal" evidence="1">
    <location>
        <begin position="64"/>
        <end position="91"/>
    </location>
</feature>
<protein>
    <submittedName>
        <fullName evidence="2">Ribosomal protein L7/L12</fullName>
    </submittedName>
</protein>
<gene>
    <name evidence="2" type="ORF">H7J73_27690</name>
</gene>
<dbReference type="Proteomes" id="UP001526201">
    <property type="component" value="Unassembled WGS sequence"/>
</dbReference>
<dbReference type="InterPro" id="IPR013823">
    <property type="entry name" value="Ribosomal_bL12_C"/>
</dbReference>
<sequence>MGLFGSSNNASGDDEGLRRRVEELERRVAALEWGARNAGQSGVVPVAQSPQSGVSAEVRQLALQGQRIQAIKVLRDQTGMGLREAKDIVDRL</sequence>
<dbReference type="SUPFAM" id="SSF54736">
    <property type="entry name" value="ClpS-like"/>
    <property type="match status" value="1"/>
</dbReference>